<dbReference type="Pfam" id="PF00005">
    <property type="entry name" value="ABC_tran"/>
    <property type="match status" value="1"/>
</dbReference>
<dbReference type="Gene3D" id="3.40.50.300">
    <property type="entry name" value="P-loop containing nucleotide triphosphate hydrolases"/>
    <property type="match status" value="1"/>
</dbReference>
<proteinExistence type="predicted"/>
<dbReference type="SMART" id="SM00382">
    <property type="entry name" value="AAA"/>
    <property type="match status" value="1"/>
</dbReference>
<evidence type="ECO:0000313" key="6">
    <source>
        <dbReference type="EMBL" id="VAW57958.1"/>
    </source>
</evidence>
<evidence type="ECO:0000256" key="1">
    <source>
        <dbReference type="ARBA" id="ARBA00022448"/>
    </source>
</evidence>
<dbReference type="PROSITE" id="PS50893">
    <property type="entry name" value="ABC_TRANSPORTER_2"/>
    <property type="match status" value="1"/>
</dbReference>
<dbReference type="AlphaFoldDB" id="A0A3B0WPK5"/>
<evidence type="ECO:0000256" key="2">
    <source>
        <dbReference type="ARBA" id="ARBA00022741"/>
    </source>
</evidence>
<keyword evidence="2" id="KW-0547">Nucleotide-binding</keyword>
<feature type="domain" description="ABC transporter" evidence="5">
    <location>
        <begin position="4"/>
        <end position="240"/>
    </location>
</feature>
<dbReference type="GO" id="GO:0016887">
    <property type="term" value="F:ATP hydrolysis activity"/>
    <property type="evidence" value="ECO:0007669"/>
    <property type="project" value="InterPro"/>
</dbReference>
<dbReference type="InterPro" id="IPR003593">
    <property type="entry name" value="AAA+_ATPase"/>
</dbReference>
<dbReference type="PANTHER" id="PTHR42794:SF1">
    <property type="entry name" value="HEMIN IMPORT ATP-BINDING PROTEIN HMUV"/>
    <property type="match status" value="1"/>
</dbReference>
<gene>
    <name evidence="6" type="ORF">MNBD_GAMMA11-1449</name>
</gene>
<dbReference type="SUPFAM" id="SSF52540">
    <property type="entry name" value="P-loop containing nucleoside triphosphate hydrolases"/>
    <property type="match status" value="1"/>
</dbReference>
<evidence type="ECO:0000259" key="5">
    <source>
        <dbReference type="PROSITE" id="PS50893"/>
    </source>
</evidence>
<keyword evidence="3" id="KW-0067">ATP-binding</keyword>
<keyword evidence="1" id="KW-0813">Transport</keyword>
<protein>
    <recommendedName>
        <fullName evidence="5">ABC transporter domain-containing protein</fullName>
    </recommendedName>
</protein>
<name>A0A3B0WPK5_9ZZZZ</name>
<dbReference type="EMBL" id="UOFG01000007">
    <property type="protein sequence ID" value="VAW57958.1"/>
    <property type="molecule type" value="Genomic_DNA"/>
</dbReference>
<dbReference type="FunFam" id="3.40.50.300:FF:000134">
    <property type="entry name" value="Iron-enterobactin ABC transporter ATP-binding protein"/>
    <property type="match status" value="1"/>
</dbReference>
<dbReference type="PANTHER" id="PTHR42794">
    <property type="entry name" value="HEMIN IMPORT ATP-BINDING PROTEIN HMUV"/>
    <property type="match status" value="1"/>
</dbReference>
<sequence length="255" mass="28454">MTSLQTQNLCIDTGNEKVCENLQLNIKPGEIWGVLGRNGIGKTTLLHTLAGLREPGSGHVLLGPQNIQQLPRKSIAQKLGLLLQHTEDAFPVSVLETVVSGRHPHISNWQWESKADYSIAHRALKQVEMSAFTHRQVNELSGGERQRVSIATLLTQNPDIFLLDEPNSHLDLKYQIQLLNILTEKARNQQKTIVMSLHDLNLAARFCDSVLLLTGNGHTLMGETEALLNEENLMDLYDYPVIRLQSVGRSAFIAK</sequence>
<evidence type="ECO:0000256" key="4">
    <source>
        <dbReference type="ARBA" id="ARBA00022967"/>
    </source>
</evidence>
<keyword evidence="4" id="KW-1278">Translocase</keyword>
<dbReference type="CDD" id="cd03214">
    <property type="entry name" value="ABC_Iron-Siderophores_B12_Hemin"/>
    <property type="match status" value="1"/>
</dbReference>
<dbReference type="GO" id="GO:0005524">
    <property type="term" value="F:ATP binding"/>
    <property type="evidence" value="ECO:0007669"/>
    <property type="project" value="UniProtKB-KW"/>
</dbReference>
<dbReference type="InterPro" id="IPR003439">
    <property type="entry name" value="ABC_transporter-like_ATP-bd"/>
</dbReference>
<accession>A0A3B0WPK5</accession>
<organism evidence="6">
    <name type="scientific">hydrothermal vent metagenome</name>
    <dbReference type="NCBI Taxonomy" id="652676"/>
    <lineage>
        <taxon>unclassified sequences</taxon>
        <taxon>metagenomes</taxon>
        <taxon>ecological metagenomes</taxon>
    </lineage>
</organism>
<dbReference type="PROSITE" id="PS00211">
    <property type="entry name" value="ABC_TRANSPORTER_1"/>
    <property type="match status" value="1"/>
</dbReference>
<reference evidence="6" key="1">
    <citation type="submission" date="2018-06" db="EMBL/GenBank/DDBJ databases">
        <authorList>
            <person name="Zhirakovskaya E."/>
        </authorList>
    </citation>
    <scope>NUCLEOTIDE SEQUENCE</scope>
</reference>
<dbReference type="InterPro" id="IPR027417">
    <property type="entry name" value="P-loop_NTPase"/>
</dbReference>
<evidence type="ECO:0000256" key="3">
    <source>
        <dbReference type="ARBA" id="ARBA00022840"/>
    </source>
</evidence>
<dbReference type="InterPro" id="IPR017871">
    <property type="entry name" value="ABC_transporter-like_CS"/>
</dbReference>